<reference evidence="4" key="1">
    <citation type="submission" date="2016-06" db="UniProtKB">
        <authorList>
            <consortium name="WormBaseParasite"/>
        </authorList>
    </citation>
    <scope>IDENTIFICATION</scope>
</reference>
<proteinExistence type="predicted"/>
<feature type="compositionally biased region" description="Polar residues" evidence="1">
    <location>
        <begin position="16"/>
        <end position="30"/>
    </location>
</feature>
<organism evidence="4">
    <name type="scientific">Soboliphyme baturini</name>
    <dbReference type="NCBI Taxonomy" id="241478"/>
    <lineage>
        <taxon>Eukaryota</taxon>
        <taxon>Metazoa</taxon>
        <taxon>Ecdysozoa</taxon>
        <taxon>Nematoda</taxon>
        <taxon>Enoplea</taxon>
        <taxon>Dorylaimia</taxon>
        <taxon>Dioctophymatida</taxon>
        <taxon>Dioctophymatoidea</taxon>
        <taxon>Soboliphymatidae</taxon>
        <taxon>Soboliphyme</taxon>
    </lineage>
</organism>
<evidence type="ECO:0000313" key="4">
    <source>
        <dbReference type="WBParaSite" id="SBAD_0001071301-mRNA-1"/>
    </source>
</evidence>
<evidence type="ECO:0000256" key="1">
    <source>
        <dbReference type="SAM" id="MobiDB-lite"/>
    </source>
</evidence>
<dbReference type="WBParaSite" id="SBAD_0001071301-mRNA-1">
    <property type="protein sequence ID" value="SBAD_0001071301-mRNA-1"/>
    <property type="gene ID" value="SBAD_0001071301"/>
</dbReference>
<evidence type="ECO:0000313" key="2">
    <source>
        <dbReference type="EMBL" id="VDP31081.1"/>
    </source>
</evidence>
<dbReference type="EMBL" id="UZAM01013949">
    <property type="protein sequence ID" value="VDP31081.1"/>
    <property type="molecule type" value="Genomic_DNA"/>
</dbReference>
<reference evidence="2 3" key="2">
    <citation type="submission" date="2018-11" db="EMBL/GenBank/DDBJ databases">
        <authorList>
            <consortium name="Pathogen Informatics"/>
        </authorList>
    </citation>
    <scope>NUCLEOTIDE SEQUENCE [LARGE SCALE GENOMIC DNA]</scope>
</reference>
<dbReference type="AlphaFoldDB" id="A0A183J3A0"/>
<sequence length="397" mass="43636">MEPESFHETSERTHPINISLSSKTSGDQNLSLQSFHSIPEGADTEADTALTTSIEDDVNVVNEVVKSTTVETLQHSEPRKGRDYVKELLEMSQPPASDLESNKMSGVSGENHLAESRGSMLNVSDVLVSTTKKHPNNTTTHNADGGIGLISVLHPQIKEAVNSAANRTVHRRVSNSSNFPYDQAVSVRPTEYISSNTNAKHYIRRGRKKSELVVKESRHVQMVSTNIVSAAGHRSKQGEVQVTHVESKSTLNSTHHFETWFSERRSEEQLDHQYELQNVVSNGPWPLFDASGNSSTSGKVHQSTDVDSCNCSCQNPQATSPQQRTNFDRKPPLQHLFTGLVKFSPAADNHPENVNTQRIECDHCPPLKGVICLPGFVEISGICAGKLSVASLLILLF</sequence>
<feature type="region of interest" description="Disordered" evidence="1">
    <location>
        <begin position="1"/>
        <end position="30"/>
    </location>
</feature>
<gene>
    <name evidence="2" type="ORF">SBAD_LOCUS10348</name>
</gene>
<feature type="compositionally biased region" description="Basic and acidic residues" evidence="1">
    <location>
        <begin position="1"/>
        <end position="14"/>
    </location>
</feature>
<evidence type="ECO:0000313" key="3">
    <source>
        <dbReference type="Proteomes" id="UP000270296"/>
    </source>
</evidence>
<protein>
    <submittedName>
        <fullName evidence="4">Pecanex-like protein</fullName>
    </submittedName>
</protein>
<accession>A0A183J3A0</accession>
<keyword evidence="3" id="KW-1185">Reference proteome</keyword>
<name>A0A183J3A0_9BILA</name>
<dbReference type="Proteomes" id="UP000270296">
    <property type="component" value="Unassembled WGS sequence"/>
</dbReference>